<dbReference type="PIRSF" id="PIRSF031032">
    <property type="entry name" value="TMP_97_prd"/>
    <property type="match status" value="1"/>
</dbReference>
<feature type="transmembrane region" description="Helical" evidence="7">
    <location>
        <begin position="129"/>
        <end position="150"/>
    </location>
</feature>
<dbReference type="GO" id="GO:0005789">
    <property type="term" value="C:endoplasmic reticulum membrane"/>
    <property type="evidence" value="ECO:0007669"/>
    <property type="project" value="UniProtKB-SubCell"/>
</dbReference>
<protein>
    <recommendedName>
        <fullName evidence="7">Efficient mitochondria targeting-associated protein 19</fullName>
    </recommendedName>
</protein>
<sequence length="172" mass="20122">MATSIFSRKRDLAYMVYFALGIPIAFAMDLQPIYPPHLLPEILVSLKDFYVRNYNDQFYINTPNFFRVFLWIEFVYQVPVMIWGLGGLYRNSPKVPLILLPFAVKVFLTTLTCMLEFPNFPIPLEKKISLTTLYGPYLAVSAFMMIDMYLRLKKVIDNQVFVQQQTVVKKLL</sequence>
<keyword evidence="5 7" id="KW-1133">Transmembrane helix</keyword>
<comment type="similarity">
    <text evidence="2">Belongs to the TMEM97/sigma-2 receptor family.</text>
</comment>
<comment type="caution">
    <text evidence="9">The sequence shown here is derived from an EMBL/GenBank/DDBJ whole genome shotgun (WGS) entry which is preliminary data.</text>
</comment>
<keyword evidence="10" id="KW-1185">Reference proteome</keyword>
<evidence type="ECO:0000313" key="10">
    <source>
        <dbReference type="Proteomes" id="UP000824998"/>
    </source>
</evidence>
<dbReference type="PANTHER" id="PTHR31204">
    <property type="entry name" value="SIGMA INTRACELLULAR RECEPTOR 2"/>
    <property type="match status" value="1"/>
</dbReference>
<accession>A0A9P7YT74</accession>
<dbReference type="EMBL" id="MU251363">
    <property type="protein sequence ID" value="KAG9238967.1"/>
    <property type="molecule type" value="Genomic_DNA"/>
</dbReference>
<dbReference type="Proteomes" id="UP000824998">
    <property type="component" value="Unassembled WGS sequence"/>
</dbReference>
<evidence type="ECO:0000256" key="6">
    <source>
        <dbReference type="ARBA" id="ARBA00023136"/>
    </source>
</evidence>
<name>A0A9P7YT74_9HELO</name>
<comment type="subcellular location">
    <subcellularLocation>
        <location evidence="1">Endoplasmic reticulum membrane</location>
        <topology evidence="1">Multi-pass membrane protein</topology>
    </subcellularLocation>
</comment>
<keyword evidence="3 7" id="KW-0812">Transmembrane</keyword>
<dbReference type="PROSITE" id="PS51751">
    <property type="entry name" value="EXPERA"/>
    <property type="match status" value="1"/>
</dbReference>
<dbReference type="AlphaFoldDB" id="A0A9P7YT74"/>
<evidence type="ECO:0000256" key="4">
    <source>
        <dbReference type="ARBA" id="ARBA00022824"/>
    </source>
</evidence>
<feature type="transmembrane region" description="Helical" evidence="7">
    <location>
        <begin position="97"/>
        <end position="117"/>
    </location>
</feature>
<proteinExistence type="inferred from homology"/>
<evidence type="ECO:0000259" key="8">
    <source>
        <dbReference type="PROSITE" id="PS51751"/>
    </source>
</evidence>
<evidence type="ECO:0000256" key="2">
    <source>
        <dbReference type="ARBA" id="ARBA00009096"/>
    </source>
</evidence>
<evidence type="ECO:0000256" key="3">
    <source>
        <dbReference type="ARBA" id="ARBA00022692"/>
    </source>
</evidence>
<dbReference type="Pfam" id="PF05241">
    <property type="entry name" value="EBP"/>
    <property type="match status" value="1"/>
</dbReference>
<dbReference type="InterPro" id="IPR016964">
    <property type="entry name" value="Sigma2_recept"/>
</dbReference>
<dbReference type="OrthoDB" id="433124at2759"/>
<evidence type="ECO:0000256" key="7">
    <source>
        <dbReference type="PIRNR" id="PIRNR031032"/>
    </source>
</evidence>
<dbReference type="PANTHER" id="PTHR31204:SF1">
    <property type="entry name" value="SIGMA INTRACELLULAR RECEPTOR 2"/>
    <property type="match status" value="1"/>
</dbReference>
<evidence type="ECO:0000256" key="1">
    <source>
        <dbReference type="ARBA" id="ARBA00004477"/>
    </source>
</evidence>
<feature type="transmembrane region" description="Helical" evidence="7">
    <location>
        <begin position="65"/>
        <end position="85"/>
    </location>
</feature>
<feature type="domain" description="EXPERA" evidence="8">
    <location>
        <begin position="10"/>
        <end position="145"/>
    </location>
</feature>
<evidence type="ECO:0000256" key="5">
    <source>
        <dbReference type="ARBA" id="ARBA00022989"/>
    </source>
</evidence>
<evidence type="ECO:0000313" key="9">
    <source>
        <dbReference type="EMBL" id="KAG9238967.1"/>
    </source>
</evidence>
<reference evidence="9" key="1">
    <citation type="journal article" date="2021" name="IMA Fungus">
        <title>Genomic characterization of three marine fungi, including Emericellopsis atlantica sp. nov. with signatures of a generalist lifestyle and marine biomass degradation.</title>
        <authorList>
            <person name="Hagestad O.C."/>
            <person name="Hou L."/>
            <person name="Andersen J.H."/>
            <person name="Hansen E.H."/>
            <person name="Altermark B."/>
            <person name="Li C."/>
            <person name="Kuhnert E."/>
            <person name="Cox R.J."/>
            <person name="Crous P.W."/>
            <person name="Spatafora J.W."/>
            <person name="Lail K."/>
            <person name="Amirebrahimi M."/>
            <person name="Lipzen A."/>
            <person name="Pangilinan J."/>
            <person name="Andreopoulos W."/>
            <person name="Hayes R.D."/>
            <person name="Ng V."/>
            <person name="Grigoriev I.V."/>
            <person name="Jackson S.A."/>
            <person name="Sutton T.D.S."/>
            <person name="Dobson A.D.W."/>
            <person name="Rama T."/>
        </authorList>
    </citation>
    <scope>NUCLEOTIDE SEQUENCE</scope>
    <source>
        <strain evidence="9">TRa018bII</strain>
    </source>
</reference>
<organism evidence="9 10">
    <name type="scientific">Amylocarpus encephaloides</name>
    <dbReference type="NCBI Taxonomy" id="45428"/>
    <lineage>
        <taxon>Eukaryota</taxon>
        <taxon>Fungi</taxon>
        <taxon>Dikarya</taxon>
        <taxon>Ascomycota</taxon>
        <taxon>Pezizomycotina</taxon>
        <taxon>Leotiomycetes</taxon>
        <taxon>Helotiales</taxon>
        <taxon>Helotiales incertae sedis</taxon>
        <taxon>Amylocarpus</taxon>
    </lineage>
</organism>
<dbReference type="InterPro" id="IPR051987">
    <property type="entry name" value="Sigma-2_receptor-like"/>
</dbReference>
<keyword evidence="4 7" id="KW-0256">Endoplasmic reticulum</keyword>
<dbReference type="InterPro" id="IPR033118">
    <property type="entry name" value="EXPERA"/>
</dbReference>
<keyword evidence="6 7" id="KW-0472">Membrane</keyword>
<gene>
    <name evidence="9" type="ORF">BJ875DRAFT_449540</name>
</gene>
<feature type="transmembrane region" description="Helical" evidence="7">
    <location>
        <begin position="12"/>
        <end position="34"/>
    </location>
</feature>